<keyword evidence="1" id="KW-0472">Membrane</keyword>
<gene>
    <name evidence="2" type="ORF">H9627_11650</name>
</gene>
<evidence type="ECO:0000256" key="1">
    <source>
        <dbReference type="SAM" id="Phobius"/>
    </source>
</evidence>
<organism evidence="2 3">
    <name type="scientific">Corynebacterium gallinarum</name>
    <dbReference type="NCBI Taxonomy" id="2762214"/>
    <lineage>
        <taxon>Bacteria</taxon>
        <taxon>Bacillati</taxon>
        <taxon>Actinomycetota</taxon>
        <taxon>Actinomycetes</taxon>
        <taxon>Mycobacteriales</taxon>
        <taxon>Corynebacteriaceae</taxon>
        <taxon>Corynebacterium</taxon>
    </lineage>
</organism>
<dbReference type="AlphaFoldDB" id="A0A8I0LG94"/>
<keyword evidence="1" id="KW-1133">Transmembrane helix</keyword>
<comment type="caution">
    <text evidence="2">The sequence shown here is derived from an EMBL/GenBank/DDBJ whole genome shotgun (WGS) entry which is preliminary data.</text>
</comment>
<evidence type="ECO:0000313" key="3">
    <source>
        <dbReference type="Proteomes" id="UP000650224"/>
    </source>
</evidence>
<accession>A0A8I0LG94</accession>
<dbReference type="EMBL" id="JACSPR010000009">
    <property type="protein sequence ID" value="MBD8030964.1"/>
    <property type="molecule type" value="Genomic_DNA"/>
</dbReference>
<name>A0A8I0LG94_9CORY</name>
<feature type="transmembrane region" description="Helical" evidence="1">
    <location>
        <begin position="20"/>
        <end position="42"/>
    </location>
</feature>
<keyword evidence="3" id="KW-1185">Reference proteome</keyword>
<sequence length="100" mass="9952">MREMTGNEDGSVSIEAALALSSLVVVSALIIGVLTTLALYVAAVGGAGAAARAHAIGETYHPPRGSVTVEEHGGLVTATVSIPATVGEVSASAVFPRESH</sequence>
<evidence type="ECO:0000313" key="2">
    <source>
        <dbReference type="EMBL" id="MBD8030964.1"/>
    </source>
</evidence>
<dbReference type="Proteomes" id="UP000650224">
    <property type="component" value="Unassembled WGS sequence"/>
</dbReference>
<protein>
    <submittedName>
        <fullName evidence="2">Uncharacterized protein</fullName>
    </submittedName>
</protein>
<keyword evidence="1" id="KW-0812">Transmembrane</keyword>
<proteinExistence type="predicted"/>
<reference evidence="2 3" key="1">
    <citation type="submission" date="2020-08" db="EMBL/GenBank/DDBJ databases">
        <title>A Genomic Blueprint of the Chicken Gut Microbiome.</title>
        <authorList>
            <person name="Gilroy R."/>
            <person name="Ravi A."/>
            <person name="Getino M."/>
            <person name="Pursley I."/>
            <person name="Horton D.L."/>
            <person name="Alikhan N.-F."/>
            <person name="Baker D."/>
            <person name="Gharbi K."/>
            <person name="Hall N."/>
            <person name="Watson M."/>
            <person name="Adriaenssens E.M."/>
            <person name="Foster-Nyarko E."/>
            <person name="Jarju S."/>
            <person name="Secka A."/>
            <person name="Antonio M."/>
            <person name="Oren A."/>
            <person name="Chaudhuri R."/>
            <person name="La Ragione R.M."/>
            <person name="Hildebrand F."/>
            <person name="Pallen M.J."/>
        </authorList>
    </citation>
    <scope>NUCLEOTIDE SEQUENCE [LARGE SCALE GENOMIC DNA]</scope>
    <source>
        <strain evidence="2 3">Sa1YVA5</strain>
    </source>
</reference>
<dbReference type="RefSeq" id="WP_191734208.1">
    <property type="nucleotide sequence ID" value="NZ_JACSPR010000009.1"/>
</dbReference>